<dbReference type="EMBL" id="LSSK01000297">
    <property type="protein sequence ID" value="OMH83854.1"/>
    <property type="molecule type" value="Genomic_DNA"/>
</dbReference>
<reference evidence="4" key="1">
    <citation type="submission" date="2017-01" db="EMBL/GenBank/DDBJ databases">
        <authorList>
            <person name="Wang Y."/>
            <person name="White M."/>
            <person name="Kvist S."/>
            <person name="Moncalvo J.-M."/>
        </authorList>
    </citation>
    <scope>NUCLEOTIDE SEQUENCE [LARGE SCALE GENOMIC DNA]</scope>
    <source>
        <strain evidence="4">COL-18-3</strain>
    </source>
</reference>
<gene>
    <name evidence="3" type="ORF">AX774_g2635</name>
</gene>
<feature type="region of interest" description="Disordered" evidence="2">
    <location>
        <begin position="176"/>
        <end position="251"/>
    </location>
</feature>
<feature type="region of interest" description="Disordered" evidence="2">
    <location>
        <begin position="269"/>
        <end position="288"/>
    </location>
</feature>
<name>A0A1R1PSC6_ZANCU</name>
<evidence type="ECO:0000313" key="3">
    <source>
        <dbReference type="EMBL" id="OMH83854.1"/>
    </source>
</evidence>
<protein>
    <submittedName>
        <fullName evidence="3">Uncharacterized protein</fullName>
    </submittedName>
</protein>
<comment type="caution">
    <text evidence="3">The sequence shown here is derived from an EMBL/GenBank/DDBJ whole genome shotgun (WGS) entry which is preliminary data.</text>
</comment>
<dbReference type="Proteomes" id="UP000188320">
    <property type="component" value="Unassembled WGS sequence"/>
</dbReference>
<evidence type="ECO:0000256" key="2">
    <source>
        <dbReference type="SAM" id="MobiDB-lite"/>
    </source>
</evidence>
<accession>A0A1R1PSC6</accession>
<dbReference type="AlphaFoldDB" id="A0A1R1PSC6"/>
<organism evidence="3 4">
    <name type="scientific">Zancudomyces culisetae</name>
    <name type="common">Gut fungus</name>
    <name type="synonym">Smittium culisetae</name>
    <dbReference type="NCBI Taxonomy" id="1213189"/>
    <lineage>
        <taxon>Eukaryota</taxon>
        <taxon>Fungi</taxon>
        <taxon>Fungi incertae sedis</taxon>
        <taxon>Zoopagomycota</taxon>
        <taxon>Kickxellomycotina</taxon>
        <taxon>Harpellomycetes</taxon>
        <taxon>Harpellales</taxon>
        <taxon>Legeriomycetaceae</taxon>
        <taxon>Zancudomyces</taxon>
    </lineage>
</organism>
<feature type="coiled-coil region" evidence="1">
    <location>
        <begin position="124"/>
        <end position="153"/>
    </location>
</feature>
<evidence type="ECO:0000313" key="4">
    <source>
        <dbReference type="Proteomes" id="UP000188320"/>
    </source>
</evidence>
<keyword evidence="1" id="KW-0175">Coiled coil</keyword>
<feature type="compositionally biased region" description="Basic and acidic residues" evidence="2">
    <location>
        <begin position="201"/>
        <end position="219"/>
    </location>
</feature>
<sequence>MTKYQDNVLVKQIKSHIELQRNKDTTLHFEKPTSSIIEISDDSFKEAKYSIDLQKNAAEMTTSKGKGLGSSGAASININSTFNKIQGGISLLKRKIVEHEKIQENDHGKVRATHIEKDVENRFEKRYEKEKMKERMRMREMELERERERKAREIETVQSFGRDEWSEELMKRKLEPLKVEVTSESSSESSSDGSSEGSDVENDHKKRNDEKDERDDKKTNGNWKGLLKSMAAESEQQKLEAEPEQACGNSTAVQWDSCLSGSIRTAAGTGMFCTDPESTGGDRRNNSGRGVRTIACQC</sequence>
<evidence type="ECO:0000256" key="1">
    <source>
        <dbReference type="SAM" id="Coils"/>
    </source>
</evidence>
<keyword evidence="4" id="KW-1185">Reference proteome</keyword>
<proteinExistence type="predicted"/>
<feature type="compositionally biased region" description="Low complexity" evidence="2">
    <location>
        <begin position="183"/>
        <end position="197"/>
    </location>
</feature>